<evidence type="ECO:0000313" key="3">
    <source>
        <dbReference type="Proteomes" id="UP001501442"/>
    </source>
</evidence>
<evidence type="ECO:0000256" key="1">
    <source>
        <dbReference type="SAM" id="MobiDB-lite"/>
    </source>
</evidence>
<organism evidence="2 3">
    <name type="scientific">Actinoallomurus vinaceus</name>
    <dbReference type="NCBI Taxonomy" id="1080074"/>
    <lineage>
        <taxon>Bacteria</taxon>
        <taxon>Bacillati</taxon>
        <taxon>Actinomycetota</taxon>
        <taxon>Actinomycetes</taxon>
        <taxon>Streptosporangiales</taxon>
        <taxon>Thermomonosporaceae</taxon>
        <taxon>Actinoallomurus</taxon>
    </lineage>
</organism>
<keyword evidence="3" id="KW-1185">Reference proteome</keyword>
<dbReference type="EMBL" id="BAABHK010000006">
    <property type="protein sequence ID" value="GAA4628327.1"/>
    <property type="molecule type" value="Genomic_DNA"/>
</dbReference>
<evidence type="ECO:0000313" key="2">
    <source>
        <dbReference type="EMBL" id="GAA4628327.1"/>
    </source>
</evidence>
<evidence type="ECO:0008006" key="4">
    <source>
        <dbReference type="Google" id="ProtNLM"/>
    </source>
</evidence>
<comment type="caution">
    <text evidence="2">The sequence shown here is derived from an EMBL/GenBank/DDBJ whole genome shotgun (WGS) entry which is preliminary data.</text>
</comment>
<gene>
    <name evidence="2" type="ORF">GCM10023196_044210</name>
</gene>
<sequence>MLRLVGDHLGSLASGDLKARCAAGLDHDTGQWADRKRAITVDASSRWAGSITKATHDQWALARRSQLAHIRDLEAAVAMITHRLSLPVGEKGTKKAPGGYRSAQEWFAKTRRLHLLQDRLEHQRADHQAGRVRIVRGGKKLLRTRHNLDAAELTKAEWREKWQAGRRFLAADGESGKRYGNETIRVTPEGEVSIKLPVPVGAPGQRRARPVRPGREGVVPASGRPVA</sequence>
<proteinExistence type="predicted"/>
<name>A0ABP8UEY7_9ACTN</name>
<feature type="region of interest" description="Disordered" evidence="1">
    <location>
        <begin position="199"/>
        <end position="227"/>
    </location>
</feature>
<accession>A0ABP8UEY7</accession>
<reference evidence="3" key="1">
    <citation type="journal article" date="2019" name="Int. J. Syst. Evol. Microbiol.">
        <title>The Global Catalogue of Microorganisms (GCM) 10K type strain sequencing project: providing services to taxonomists for standard genome sequencing and annotation.</title>
        <authorList>
            <consortium name="The Broad Institute Genomics Platform"/>
            <consortium name="The Broad Institute Genome Sequencing Center for Infectious Disease"/>
            <person name="Wu L."/>
            <person name="Ma J."/>
        </authorList>
    </citation>
    <scope>NUCLEOTIDE SEQUENCE [LARGE SCALE GENOMIC DNA]</scope>
    <source>
        <strain evidence="3">JCM 17939</strain>
    </source>
</reference>
<dbReference type="Proteomes" id="UP001501442">
    <property type="component" value="Unassembled WGS sequence"/>
</dbReference>
<protein>
    <recommendedName>
        <fullName evidence="4">Transposase</fullName>
    </recommendedName>
</protein>